<dbReference type="InterPro" id="IPR036634">
    <property type="entry name" value="PRD_sf"/>
</dbReference>
<dbReference type="GO" id="GO:0016301">
    <property type="term" value="F:kinase activity"/>
    <property type="evidence" value="ECO:0007669"/>
    <property type="project" value="UniProtKB-KW"/>
</dbReference>
<dbReference type="PROSITE" id="PS51096">
    <property type="entry name" value="PTS_EIIA_TYPE_4"/>
    <property type="match status" value="1"/>
</dbReference>
<evidence type="ECO:0000313" key="8">
    <source>
        <dbReference type="EMBL" id="VYT67572.1"/>
    </source>
</evidence>
<dbReference type="GO" id="GO:0005524">
    <property type="term" value="F:ATP binding"/>
    <property type="evidence" value="ECO:0007669"/>
    <property type="project" value="UniProtKB-KW"/>
</dbReference>
<dbReference type="Pfam" id="PF00158">
    <property type="entry name" value="Sigma54_activat"/>
    <property type="match status" value="1"/>
</dbReference>
<dbReference type="PANTHER" id="PTHR32071">
    <property type="entry name" value="TRANSCRIPTIONAL REGULATORY PROTEIN"/>
    <property type="match status" value="1"/>
</dbReference>
<dbReference type="PROSITE" id="PS00675">
    <property type="entry name" value="SIGMA54_INTERACT_1"/>
    <property type="match status" value="1"/>
</dbReference>
<dbReference type="CDD" id="cd00006">
    <property type="entry name" value="PTS_IIA_man"/>
    <property type="match status" value="1"/>
</dbReference>
<proteinExistence type="predicted"/>
<feature type="domain" description="Sigma-54 factor interaction" evidence="5">
    <location>
        <begin position="114"/>
        <end position="348"/>
    </location>
</feature>
<evidence type="ECO:0000256" key="3">
    <source>
        <dbReference type="ARBA" id="ARBA00022777"/>
    </source>
</evidence>
<feature type="domain" description="PRD" evidence="7">
    <location>
        <begin position="824"/>
        <end position="926"/>
    </location>
</feature>
<dbReference type="Gene3D" id="3.40.50.510">
    <property type="entry name" value="Phosphotransferase system, mannose-type IIA component"/>
    <property type="match status" value="1"/>
</dbReference>
<organism evidence="8">
    <name type="scientific">Klebsiella oxytoca</name>
    <dbReference type="NCBI Taxonomy" id="571"/>
    <lineage>
        <taxon>Bacteria</taxon>
        <taxon>Pseudomonadati</taxon>
        <taxon>Pseudomonadota</taxon>
        <taxon>Gammaproteobacteria</taxon>
        <taxon>Enterobacterales</taxon>
        <taxon>Enterobacteriaceae</taxon>
        <taxon>Klebsiella/Raoultella group</taxon>
        <taxon>Klebsiella</taxon>
    </lineage>
</organism>
<keyword evidence="4" id="KW-0067">ATP-binding</keyword>
<dbReference type="InterPro" id="IPR058031">
    <property type="entry name" value="AAA_lid_NorR"/>
</dbReference>
<dbReference type="InterPro" id="IPR027417">
    <property type="entry name" value="P-loop_NTPase"/>
</dbReference>
<name>A0A6N2YQH9_KLEOX</name>
<keyword evidence="3" id="KW-0418">Kinase</keyword>
<sequence>MMALMGDAMRKTELLAFLQNQTDFFDPDNLSEVFTAGYLARRFAMQRNTASHYLNQLVAQDVLVKINTRPVYFLHKAAFCQQFFPLSRSEYTSMAELLAESDRQPEQADHFSLLTGHDGSLRKPIEQMKTALFYPNGGLPLLIVGDSGTGKSYMAELMHEFAIAQGLLPPDAPFVSFNCAQYASNPELLAANLFGYVKGAFTGAQGDKAGAFEAANGGVLFLDEVHRLDAQGQEKLFTWLDRKEIYRVGETAQGMPISLRLVFATTEDIHSTFLTTFIRRIPILVSLPDLQTRSRHEKEALTLQFFWQEARTLAARLQLTPRLLQVLTHYVYRGNVGELKNVIKYAVASAWARAPGSEKLNVTLHDLPENIMAATPALSEPMGHEEPLLIEPQTSLVWLLRARDPVQGLIYDTQCRVLALYEAVLSKKRLWEEAQKSMGEEIETLFDRLIFDNHDTQSSHMLLLITHQVREEFYRLEKRFNIQFNGNCIYALSHYLIHRSRQAQSTMSNEKSRQLEDFLAQKYPLLYRFCEEILAALALKLDIEPRRIDLLLLVLWLQKNGAISQQQVTRAIILAHGYATASSIANVANRLLKSQLFESFDMPLDVTPEAIANQVMAYIESHALASGLVILVDMGSLNAIHSHFNRRLTTPMAIINNVSTGMAMYVGERILQGDMLEDIVREIRGDLAIEHQLYYPQADKPRAILTTCATGLGAAANLSALLKASIPEALGIDIVACDVETLADPARRQPMLSRYEVLAIVGTLDPQLADLPWISLDSLISGEGSRPLMRIFGELATAEQVSEINNLILKNFSLRRVIESVTILDTGKVINKVEQFLLRYEHLAGCDVPNDRKVALYVHISCLIERLIRNASPSHYSGRQCPQSELATLREAFSVIESGYSVKIPAVELYYIHDILTRETEFIQEDQEF</sequence>
<dbReference type="PROSITE" id="PS51372">
    <property type="entry name" value="PRD_2"/>
    <property type="match status" value="1"/>
</dbReference>
<keyword evidence="1" id="KW-0808">Transferase</keyword>
<dbReference type="EC" id="1.14.13.48" evidence="8"/>
<dbReference type="GO" id="GO:0006355">
    <property type="term" value="P:regulation of DNA-templated transcription"/>
    <property type="evidence" value="ECO:0007669"/>
    <property type="project" value="InterPro"/>
</dbReference>
<dbReference type="GO" id="GO:0016020">
    <property type="term" value="C:membrane"/>
    <property type="evidence" value="ECO:0007669"/>
    <property type="project" value="InterPro"/>
</dbReference>
<dbReference type="EMBL" id="CACRTM010000013">
    <property type="protein sequence ID" value="VYT67572.1"/>
    <property type="molecule type" value="Genomic_DNA"/>
</dbReference>
<dbReference type="InterPro" id="IPR033887">
    <property type="entry name" value="PTS_IIA_man"/>
</dbReference>
<dbReference type="CDD" id="cd00009">
    <property type="entry name" value="AAA"/>
    <property type="match status" value="1"/>
</dbReference>
<dbReference type="AlphaFoldDB" id="A0A6N2YQH9"/>
<dbReference type="SMART" id="SM00382">
    <property type="entry name" value="AAA"/>
    <property type="match status" value="1"/>
</dbReference>
<dbReference type="Pfam" id="PF00874">
    <property type="entry name" value="PRD"/>
    <property type="match status" value="1"/>
</dbReference>
<evidence type="ECO:0000256" key="1">
    <source>
        <dbReference type="ARBA" id="ARBA00022679"/>
    </source>
</evidence>
<dbReference type="InterPro" id="IPR004701">
    <property type="entry name" value="PTS_EIIA_man-typ"/>
</dbReference>
<dbReference type="SUPFAM" id="SSF63520">
    <property type="entry name" value="PTS-regulatory domain, PRD"/>
    <property type="match status" value="1"/>
</dbReference>
<evidence type="ECO:0000259" key="5">
    <source>
        <dbReference type="PROSITE" id="PS50045"/>
    </source>
</evidence>
<dbReference type="GO" id="GO:0016491">
    <property type="term" value="F:oxidoreductase activity"/>
    <property type="evidence" value="ECO:0007669"/>
    <property type="project" value="UniProtKB-KW"/>
</dbReference>
<dbReference type="SUPFAM" id="SSF52540">
    <property type="entry name" value="P-loop containing nucleoside triphosphate hydrolases"/>
    <property type="match status" value="1"/>
</dbReference>
<dbReference type="InterPro" id="IPR003593">
    <property type="entry name" value="AAA+_ATPase"/>
</dbReference>
<feature type="domain" description="PTS EIIA type-4" evidence="6">
    <location>
        <begin position="568"/>
        <end position="712"/>
    </location>
</feature>
<evidence type="ECO:0000256" key="4">
    <source>
        <dbReference type="ARBA" id="ARBA00022840"/>
    </source>
</evidence>
<dbReference type="Pfam" id="PF25601">
    <property type="entry name" value="AAA_lid_14"/>
    <property type="match status" value="1"/>
</dbReference>
<dbReference type="InterPro" id="IPR002078">
    <property type="entry name" value="Sigma_54_int"/>
</dbReference>
<dbReference type="Gene3D" id="3.40.50.300">
    <property type="entry name" value="P-loop containing nucleotide triphosphate hydrolases"/>
    <property type="match status" value="1"/>
</dbReference>
<dbReference type="Gene3D" id="1.10.8.60">
    <property type="match status" value="1"/>
</dbReference>
<dbReference type="InterPro" id="IPR025662">
    <property type="entry name" value="Sigma_54_int_dom_ATP-bd_1"/>
</dbReference>
<dbReference type="SUPFAM" id="SSF53062">
    <property type="entry name" value="PTS system fructose IIA component-like"/>
    <property type="match status" value="1"/>
</dbReference>
<accession>A0A6N2YQH9</accession>
<evidence type="ECO:0000259" key="7">
    <source>
        <dbReference type="PROSITE" id="PS51372"/>
    </source>
</evidence>
<keyword evidence="8" id="KW-0560">Oxidoreductase</keyword>
<dbReference type="PANTHER" id="PTHR32071:SF38">
    <property type="entry name" value="PSP OPERON TRANSCRIPTIONAL ACTIVATOR"/>
    <property type="match status" value="1"/>
</dbReference>
<protein>
    <submittedName>
        <fullName evidence="8">Limonene hydroxylase</fullName>
        <ecNumber evidence="8">1.14.13.48</ecNumber>
    </submittedName>
</protein>
<dbReference type="InterPro" id="IPR036662">
    <property type="entry name" value="PTS_EIIA_man-typ_sf"/>
</dbReference>
<gene>
    <name evidence="8" type="ORF">KOLFYP65_03112</name>
</gene>
<evidence type="ECO:0000256" key="2">
    <source>
        <dbReference type="ARBA" id="ARBA00022741"/>
    </source>
</evidence>
<dbReference type="PROSITE" id="PS50045">
    <property type="entry name" value="SIGMA54_INTERACT_4"/>
    <property type="match status" value="1"/>
</dbReference>
<dbReference type="InterPro" id="IPR011608">
    <property type="entry name" value="PRD"/>
</dbReference>
<dbReference type="Pfam" id="PF03610">
    <property type="entry name" value="EIIA-man"/>
    <property type="match status" value="1"/>
</dbReference>
<evidence type="ECO:0000259" key="6">
    <source>
        <dbReference type="PROSITE" id="PS51096"/>
    </source>
</evidence>
<dbReference type="GO" id="GO:0009401">
    <property type="term" value="P:phosphoenolpyruvate-dependent sugar phosphotransferase system"/>
    <property type="evidence" value="ECO:0007669"/>
    <property type="project" value="InterPro"/>
</dbReference>
<keyword evidence="2" id="KW-0547">Nucleotide-binding</keyword>
<reference evidence="8" key="1">
    <citation type="submission" date="2019-11" db="EMBL/GenBank/DDBJ databases">
        <authorList>
            <person name="Feng L."/>
        </authorList>
    </citation>
    <scope>NUCLEOTIDE SEQUENCE</scope>
    <source>
        <strain evidence="8">KOxytocaLFYP65</strain>
    </source>
</reference>